<evidence type="ECO:0000259" key="7">
    <source>
        <dbReference type="PROSITE" id="PS51462"/>
    </source>
</evidence>
<evidence type="ECO:0000256" key="4">
    <source>
        <dbReference type="ARBA" id="ARBA00022801"/>
    </source>
</evidence>
<dbReference type="InParanoid" id="A0A1Y2GI43"/>
<dbReference type="GO" id="GO:0042262">
    <property type="term" value="P:DNA protection"/>
    <property type="evidence" value="ECO:0007669"/>
    <property type="project" value="TreeGrafter"/>
</dbReference>
<evidence type="ECO:0000256" key="1">
    <source>
        <dbReference type="ARBA" id="ARBA00001946"/>
    </source>
</evidence>
<dbReference type="OrthoDB" id="447842at2759"/>
<evidence type="ECO:0000256" key="2">
    <source>
        <dbReference type="ARBA" id="ARBA00005582"/>
    </source>
</evidence>
<accession>A0A1Y2GI43</accession>
<dbReference type="InterPro" id="IPR015797">
    <property type="entry name" value="NUDIX_hydrolase-like_dom_sf"/>
</dbReference>
<dbReference type="GO" id="GO:0005737">
    <property type="term" value="C:cytoplasm"/>
    <property type="evidence" value="ECO:0007669"/>
    <property type="project" value="TreeGrafter"/>
</dbReference>
<feature type="domain" description="Nudix hydrolase" evidence="7">
    <location>
        <begin position="42"/>
        <end position="229"/>
    </location>
</feature>
<comment type="caution">
    <text evidence="8">The sequence shown here is derived from an EMBL/GenBank/DDBJ whole genome shotgun (WGS) entry which is preliminary data.</text>
</comment>
<dbReference type="GO" id="GO:0046872">
    <property type="term" value="F:metal ion binding"/>
    <property type="evidence" value="ECO:0007669"/>
    <property type="project" value="UniProtKB-KW"/>
</dbReference>
<protein>
    <recommendedName>
        <fullName evidence="7">Nudix hydrolase domain-containing protein</fullName>
    </recommendedName>
</protein>
<comment type="similarity">
    <text evidence="2">Belongs to the Nudix hydrolase family.</text>
</comment>
<evidence type="ECO:0000256" key="3">
    <source>
        <dbReference type="ARBA" id="ARBA00022723"/>
    </source>
</evidence>
<evidence type="ECO:0000313" key="9">
    <source>
        <dbReference type="Proteomes" id="UP000193648"/>
    </source>
</evidence>
<keyword evidence="3" id="KW-0479">Metal-binding</keyword>
<dbReference type="STRING" id="64571.A0A1Y2GI43"/>
<dbReference type="RefSeq" id="XP_021879722.1">
    <property type="nucleotide sequence ID" value="XM_022030311.1"/>
</dbReference>
<evidence type="ECO:0000256" key="6">
    <source>
        <dbReference type="SAM" id="MobiDB-lite"/>
    </source>
</evidence>
<dbReference type="GeneID" id="33572153"/>
<feature type="region of interest" description="Disordered" evidence="6">
    <location>
        <begin position="164"/>
        <end position="188"/>
    </location>
</feature>
<dbReference type="AlphaFoldDB" id="A0A1Y2GI43"/>
<gene>
    <name evidence="8" type="ORF">BCR41DRAFT_423610</name>
</gene>
<dbReference type="PANTHER" id="PTHR43758">
    <property type="entry name" value="7,8-DIHYDRO-8-OXOGUANINE TRIPHOSPHATASE"/>
    <property type="match status" value="1"/>
</dbReference>
<dbReference type="SUPFAM" id="SSF55811">
    <property type="entry name" value="Nudix"/>
    <property type="match status" value="1"/>
</dbReference>
<dbReference type="Proteomes" id="UP000193648">
    <property type="component" value="Unassembled WGS sequence"/>
</dbReference>
<organism evidence="8 9">
    <name type="scientific">Lobosporangium transversale</name>
    <dbReference type="NCBI Taxonomy" id="64571"/>
    <lineage>
        <taxon>Eukaryota</taxon>
        <taxon>Fungi</taxon>
        <taxon>Fungi incertae sedis</taxon>
        <taxon>Mucoromycota</taxon>
        <taxon>Mortierellomycotina</taxon>
        <taxon>Mortierellomycetes</taxon>
        <taxon>Mortierellales</taxon>
        <taxon>Mortierellaceae</taxon>
        <taxon>Lobosporangium</taxon>
    </lineage>
</organism>
<evidence type="ECO:0000256" key="5">
    <source>
        <dbReference type="ARBA" id="ARBA00022842"/>
    </source>
</evidence>
<proteinExistence type="inferred from homology"/>
<dbReference type="InterPro" id="IPR000086">
    <property type="entry name" value="NUDIX_hydrolase_dom"/>
</dbReference>
<dbReference type="Gene3D" id="3.90.79.10">
    <property type="entry name" value="Nucleoside Triphosphate Pyrophosphohydrolase"/>
    <property type="match status" value="1"/>
</dbReference>
<reference evidence="8 9" key="1">
    <citation type="submission" date="2016-07" db="EMBL/GenBank/DDBJ databases">
        <title>Pervasive Adenine N6-methylation of Active Genes in Fungi.</title>
        <authorList>
            <consortium name="DOE Joint Genome Institute"/>
            <person name="Mondo S.J."/>
            <person name="Dannebaum R.O."/>
            <person name="Kuo R.C."/>
            <person name="Labutti K."/>
            <person name="Haridas S."/>
            <person name="Kuo A."/>
            <person name="Salamov A."/>
            <person name="Ahrendt S.R."/>
            <person name="Lipzen A."/>
            <person name="Sullivan W."/>
            <person name="Andreopoulos W.B."/>
            <person name="Clum A."/>
            <person name="Lindquist E."/>
            <person name="Daum C."/>
            <person name="Ramamoorthy G.K."/>
            <person name="Gryganskyi A."/>
            <person name="Culley D."/>
            <person name="Magnuson J.K."/>
            <person name="James T.Y."/>
            <person name="O'Malley M.A."/>
            <person name="Stajich J.E."/>
            <person name="Spatafora J.W."/>
            <person name="Visel A."/>
            <person name="Grigoriev I.V."/>
        </authorList>
    </citation>
    <scope>NUCLEOTIDE SEQUENCE [LARGE SCALE GENOMIC DNA]</scope>
    <source>
        <strain evidence="8 9">NRRL 3116</strain>
    </source>
</reference>
<comment type="cofactor">
    <cofactor evidence="1">
        <name>Mg(2+)</name>
        <dbReference type="ChEBI" id="CHEBI:18420"/>
    </cofactor>
</comment>
<keyword evidence="9" id="KW-1185">Reference proteome</keyword>
<keyword evidence="5" id="KW-0460">Magnesium</keyword>
<evidence type="ECO:0000313" key="8">
    <source>
        <dbReference type="EMBL" id="ORZ11407.1"/>
    </source>
</evidence>
<dbReference type="PANTHER" id="PTHR43758:SF2">
    <property type="entry name" value="OXIDIZED PURINE NUCLEOSIDE TRIPHOSPHATE HYDROLASE"/>
    <property type="match status" value="1"/>
</dbReference>
<keyword evidence="4" id="KW-0378">Hydrolase</keyword>
<dbReference type="EMBL" id="MCFF01000028">
    <property type="protein sequence ID" value="ORZ11407.1"/>
    <property type="molecule type" value="Genomic_DNA"/>
</dbReference>
<sequence length="374" mass="42485">MTKEDCIFQGTTSESFDSLKGLGKRGTVTDSRDVEFDLTLFPIRKIFTLIFIHDKAHHQLLLGRKLRGALLGQWNGFGGKVDQNLKESISESALRELKEEAFMIAPLFPIGFIQWVVSPASPSTFSDSLYEAHHNQHRRMLTYRDVMVIYKAHSFELLSSNLSPSSMTTISSSTTPPNNGGNSNTCNNTERITEFEASDEMAPAWWDIDALPWESMRINHRVWYPFMLADRPFRGVYWYQVKLSALEGGIQEEKKATSAHRETAQEIWIEDLTKRSVQFGTAPVSRGTAHAYGFTDEDQGKEAKSHKEKVLEDYAKAVDVFGVCYNSTSTKLMSKEQELIPSEAFKEPTANPMIDENWLRVAITKAEYEWNSQT</sequence>
<dbReference type="PROSITE" id="PS51462">
    <property type="entry name" value="NUDIX"/>
    <property type="match status" value="1"/>
</dbReference>
<name>A0A1Y2GI43_9FUNG</name>
<dbReference type="GO" id="GO:0008413">
    <property type="term" value="F:8-oxo-7,8-dihydroguanosine triphosphate pyrophosphatase activity"/>
    <property type="evidence" value="ECO:0007669"/>
    <property type="project" value="TreeGrafter"/>
</dbReference>